<proteinExistence type="predicted"/>
<gene>
    <name evidence="3" type="ORF">CUT44_24620</name>
</gene>
<evidence type="ECO:0000259" key="2">
    <source>
        <dbReference type="Pfam" id="PF18135"/>
    </source>
</evidence>
<name>A0A2M8LSF1_9ACTN</name>
<dbReference type="GO" id="GO:0008168">
    <property type="term" value="F:methyltransferase activity"/>
    <property type="evidence" value="ECO:0007669"/>
    <property type="project" value="UniProtKB-KW"/>
</dbReference>
<reference evidence="3 4" key="1">
    <citation type="submission" date="2017-11" db="EMBL/GenBank/DDBJ databases">
        <title>Streptomyces carmine sp. nov., a novel actinomycete isolated from Sophora alopecuroides in Xinjiang, China.</title>
        <authorList>
            <person name="Wang Y."/>
            <person name="Luo X."/>
            <person name="Wan C."/>
            <person name="Zhang L."/>
        </authorList>
    </citation>
    <scope>NUCLEOTIDE SEQUENCE [LARGE SCALE GENOMIC DNA]</scope>
    <source>
        <strain evidence="3 4">TRM SA0054</strain>
    </source>
</reference>
<dbReference type="Pfam" id="PF18135">
    <property type="entry name" value="Type_ISP_C"/>
    <property type="match status" value="1"/>
</dbReference>
<evidence type="ECO:0000313" key="3">
    <source>
        <dbReference type="EMBL" id="PJE94877.1"/>
    </source>
</evidence>
<dbReference type="GO" id="GO:0032259">
    <property type="term" value="P:methylation"/>
    <property type="evidence" value="ECO:0007669"/>
    <property type="project" value="UniProtKB-KW"/>
</dbReference>
<feature type="region of interest" description="Disordered" evidence="1">
    <location>
        <begin position="77"/>
        <end position="105"/>
    </location>
</feature>
<dbReference type="EMBL" id="PGGW01000067">
    <property type="protein sequence ID" value="PJE94877.1"/>
    <property type="molecule type" value="Genomic_DNA"/>
</dbReference>
<keyword evidence="3" id="KW-0489">Methyltransferase</keyword>
<evidence type="ECO:0000313" key="4">
    <source>
        <dbReference type="Proteomes" id="UP000230407"/>
    </source>
</evidence>
<organism evidence="3 4">
    <name type="scientific">Streptomyces carminius</name>
    <dbReference type="NCBI Taxonomy" id="2665496"/>
    <lineage>
        <taxon>Bacteria</taxon>
        <taxon>Bacillati</taxon>
        <taxon>Actinomycetota</taxon>
        <taxon>Actinomycetes</taxon>
        <taxon>Kitasatosporales</taxon>
        <taxon>Streptomycetaceae</taxon>
        <taxon>Streptomyces</taxon>
    </lineage>
</organism>
<protein>
    <submittedName>
        <fullName evidence="3">DNA methyltransferase</fullName>
    </submittedName>
</protein>
<dbReference type="InterPro" id="IPR041635">
    <property type="entry name" value="Type_ISP_LLaBIII_C"/>
</dbReference>
<dbReference type="Proteomes" id="UP000230407">
    <property type="component" value="Unassembled WGS sequence"/>
</dbReference>
<comment type="caution">
    <text evidence="3">The sequence shown here is derived from an EMBL/GenBank/DDBJ whole genome shotgun (WGS) entry which is preliminary data.</text>
</comment>
<evidence type="ECO:0000256" key="1">
    <source>
        <dbReference type="SAM" id="MobiDB-lite"/>
    </source>
</evidence>
<keyword evidence="3" id="KW-0808">Transferase</keyword>
<dbReference type="AlphaFoldDB" id="A0A2M8LSF1"/>
<accession>A0A2M8LSF1</accession>
<keyword evidence="4" id="KW-1185">Reference proteome</keyword>
<sequence length="429" mass="45720">MYGGGPTGVSDGVCDGAADGGALPLDELMPWSVRPLRPGRGWVLASDPASLRARWAALLRARGAERERLFVPTRARTTRSAVPRLPGPAGAAAASTGRLDREDGPCPEPVRVLAGLHDRQWLIPDQRLLDAARPELWRVADERQIHLVETAPAPRAPVLEAVFTTLPAVSAPAPPETRAARPDRVRPLYRRPGGREPNLAPGLPALLSARLGTAVTAEDVLAWTAAALRPGPAGPAVPLTADRAVWEEGVALGRRLLWIHTRGTRCGDGTRPRLPGGRRPYVRAALPGRPAPDGLRHDADEEALWLGDGRIAPVARAAWEFEAGGAPVLREWFARRTAPAGPGTLEAVRPARWPAEWTSELLELITVLTLLDRLSGPREELARRLAGAPAIGTAELRAAGVLPVPPGARRPASVLDHPEEGPEGQLALL</sequence>
<feature type="domain" description="Type ISP restriction-modification enzyme LLaBIII C-terminal specificity" evidence="2">
    <location>
        <begin position="27"/>
        <end position="364"/>
    </location>
</feature>
<feature type="region of interest" description="Disordered" evidence="1">
    <location>
        <begin position="409"/>
        <end position="429"/>
    </location>
</feature>